<feature type="domain" description="Integrase catalytic" evidence="2">
    <location>
        <begin position="241"/>
        <end position="427"/>
    </location>
</feature>
<evidence type="ECO:0000313" key="4">
    <source>
        <dbReference type="RefSeq" id="XP_050555625.1"/>
    </source>
</evidence>
<dbReference type="PANTHER" id="PTHR47331">
    <property type="entry name" value="PHD-TYPE DOMAIN-CONTAINING PROTEIN"/>
    <property type="match status" value="1"/>
</dbReference>
<dbReference type="Pfam" id="PF05380">
    <property type="entry name" value="Peptidase_A17"/>
    <property type="match status" value="1"/>
</dbReference>
<dbReference type="PANTHER" id="PTHR47331:SF1">
    <property type="entry name" value="GAG-LIKE PROTEIN"/>
    <property type="match status" value="1"/>
</dbReference>
<dbReference type="SUPFAM" id="SSF53098">
    <property type="entry name" value="Ribonuclease H-like"/>
    <property type="match status" value="1"/>
</dbReference>
<dbReference type="InterPro" id="IPR040676">
    <property type="entry name" value="DUF5641"/>
</dbReference>
<dbReference type="GO" id="GO:0015074">
    <property type="term" value="P:DNA integration"/>
    <property type="evidence" value="ECO:0007669"/>
    <property type="project" value="InterPro"/>
</dbReference>
<sequence length="541" mass="61152">MADKREVSSDNPEEAYATRVQFEQQYYSLVAMARSLLSGSHDKSQRRDNKDSLPEKHSLSLEERACEESFYNNTKRKDDGRFAVTIPLKSDPSALGDSYGIAKRRFLSLEKRFELEHKFKSTYLDFMSIPMTIPRLQLCGTLLESRLCTKVKESLTLPVHRVRYWCDSSIMLGWLSTPPQQVKPFVRNLFNKIQGISSDSGWRYVPSMDNPAVLISRGLKADLISASALWWSGPQANTRSNLKFPFFNSSVDYGPILISDRKGRGSKPIKSYLCIFVCMATKAVHLELVTDLSKEAYKAALNRFVSRRGRPRTILSDNGTNFVGACNELYAFLQGSDVAFEIAQEGIEFRFAPAYTPHFNGLAEAAVRSAKHHLKRLLQLTHFTYEEMATCLTQIEAILNSRPLTPLSTNPLDFSALTPSHFLIGRSLMSVPNPQVTDASISRLERYQRVECIKQHFWKRFNIEYISNLQQKTKWPASTNGDIALGSLVLIKDKALPPLCWSLGRVAKVYPGSDGVTRVAELKTKRGTIRRGFNNICPLPL</sequence>
<dbReference type="AlphaFoldDB" id="A0A9R0DYX1"/>
<dbReference type="InterPro" id="IPR001584">
    <property type="entry name" value="Integrase_cat-core"/>
</dbReference>
<evidence type="ECO:0000313" key="3">
    <source>
        <dbReference type="Proteomes" id="UP000829999"/>
    </source>
</evidence>
<reference evidence="4" key="1">
    <citation type="submission" date="2025-08" db="UniProtKB">
        <authorList>
            <consortium name="RefSeq"/>
        </authorList>
    </citation>
    <scope>IDENTIFICATION</scope>
    <source>
        <tissue evidence="4">Whole larval tissue</tissue>
    </source>
</reference>
<proteinExistence type="predicted"/>
<dbReference type="InterPro" id="IPR012337">
    <property type="entry name" value="RNaseH-like_sf"/>
</dbReference>
<dbReference type="GeneID" id="118273844"/>
<evidence type="ECO:0000256" key="1">
    <source>
        <dbReference type="SAM" id="MobiDB-lite"/>
    </source>
</evidence>
<dbReference type="RefSeq" id="XP_050555625.1">
    <property type="nucleotide sequence ID" value="XM_050699668.1"/>
</dbReference>
<dbReference type="Pfam" id="PF18701">
    <property type="entry name" value="DUF5641"/>
    <property type="match status" value="1"/>
</dbReference>
<dbReference type="InterPro" id="IPR036397">
    <property type="entry name" value="RNaseH_sf"/>
</dbReference>
<dbReference type="InterPro" id="IPR008042">
    <property type="entry name" value="Retrotrans_Pao"/>
</dbReference>
<feature type="compositionally biased region" description="Basic and acidic residues" evidence="1">
    <location>
        <begin position="40"/>
        <end position="58"/>
    </location>
</feature>
<dbReference type="Gene3D" id="3.30.420.10">
    <property type="entry name" value="Ribonuclease H-like superfamily/Ribonuclease H"/>
    <property type="match status" value="1"/>
</dbReference>
<keyword evidence="3" id="KW-1185">Reference proteome</keyword>
<accession>A0A9R0DYX1</accession>
<protein>
    <submittedName>
        <fullName evidence="4">Uncharacterized protein LOC118273844</fullName>
    </submittedName>
</protein>
<evidence type="ECO:0000259" key="2">
    <source>
        <dbReference type="PROSITE" id="PS50994"/>
    </source>
</evidence>
<dbReference type="PROSITE" id="PS50994">
    <property type="entry name" value="INTEGRASE"/>
    <property type="match status" value="1"/>
</dbReference>
<organism evidence="3 4">
    <name type="scientific">Spodoptera frugiperda</name>
    <name type="common">Fall armyworm</name>
    <dbReference type="NCBI Taxonomy" id="7108"/>
    <lineage>
        <taxon>Eukaryota</taxon>
        <taxon>Metazoa</taxon>
        <taxon>Ecdysozoa</taxon>
        <taxon>Arthropoda</taxon>
        <taxon>Hexapoda</taxon>
        <taxon>Insecta</taxon>
        <taxon>Pterygota</taxon>
        <taxon>Neoptera</taxon>
        <taxon>Endopterygota</taxon>
        <taxon>Lepidoptera</taxon>
        <taxon>Glossata</taxon>
        <taxon>Ditrysia</taxon>
        <taxon>Noctuoidea</taxon>
        <taxon>Noctuidae</taxon>
        <taxon>Amphipyrinae</taxon>
        <taxon>Spodoptera</taxon>
    </lineage>
</organism>
<dbReference type="GO" id="GO:0003676">
    <property type="term" value="F:nucleic acid binding"/>
    <property type="evidence" value="ECO:0007669"/>
    <property type="project" value="InterPro"/>
</dbReference>
<gene>
    <name evidence="4" type="primary">LOC118273844</name>
</gene>
<name>A0A9R0DYX1_SPOFR</name>
<feature type="region of interest" description="Disordered" evidence="1">
    <location>
        <begin position="39"/>
        <end position="58"/>
    </location>
</feature>
<dbReference type="Proteomes" id="UP000829999">
    <property type="component" value="Chromosome 17"/>
</dbReference>
<dbReference type="OrthoDB" id="8036689at2759"/>